<proteinExistence type="predicted"/>
<evidence type="ECO:0000313" key="1">
    <source>
        <dbReference type="EMBL" id="CAL7938289.1"/>
    </source>
</evidence>
<reference evidence="1 2" key="1">
    <citation type="submission" date="2024-08" db="EMBL/GenBank/DDBJ databases">
        <authorList>
            <person name="Will J Nash"/>
            <person name="Angela Man"/>
            <person name="Seanna McTaggart"/>
            <person name="Kendall Baker"/>
            <person name="Tom Barker"/>
            <person name="Leah Catchpole"/>
            <person name="Alex Durrant"/>
            <person name="Karim Gharbi"/>
            <person name="Naomi Irish"/>
            <person name="Gemy Kaithakottil"/>
            <person name="Debby Ku"/>
            <person name="Aaliyah Providence"/>
            <person name="Felix Shaw"/>
            <person name="David Swarbreck"/>
            <person name="Chris Watkins"/>
            <person name="Ann M. McCartney"/>
            <person name="Giulio Formenti"/>
            <person name="Alice Mouton"/>
            <person name="Noel Vella"/>
            <person name="Bjorn M von Reumont"/>
            <person name="Adriana Vella"/>
            <person name="Wilfried Haerty"/>
        </authorList>
    </citation>
    <scope>NUCLEOTIDE SEQUENCE [LARGE SCALE GENOMIC DNA]</scope>
</reference>
<organism evidence="1 2">
    <name type="scientific">Xylocopa violacea</name>
    <name type="common">Violet carpenter bee</name>
    <name type="synonym">Apis violacea</name>
    <dbReference type="NCBI Taxonomy" id="135666"/>
    <lineage>
        <taxon>Eukaryota</taxon>
        <taxon>Metazoa</taxon>
        <taxon>Ecdysozoa</taxon>
        <taxon>Arthropoda</taxon>
        <taxon>Hexapoda</taxon>
        <taxon>Insecta</taxon>
        <taxon>Pterygota</taxon>
        <taxon>Neoptera</taxon>
        <taxon>Endopterygota</taxon>
        <taxon>Hymenoptera</taxon>
        <taxon>Apocrita</taxon>
        <taxon>Aculeata</taxon>
        <taxon>Apoidea</taxon>
        <taxon>Anthophila</taxon>
        <taxon>Apidae</taxon>
        <taxon>Xylocopa</taxon>
        <taxon>Xylocopa</taxon>
    </lineage>
</organism>
<dbReference type="EMBL" id="CAXAJV020001288">
    <property type="protein sequence ID" value="CAL7938289.1"/>
    <property type="molecule type" value="Genomic_DNA"/>
</dbReference>
<dbReference type="PANTHER" id="PTHR46790">
    <property type="entry name" value="CENTROMERE PROTEIN N"/>
    <property type="match status" value="1"/>
</dbReference>
<dbReference type="Proteomes" id="UP001642520">
    <property type="component" value="Unassembled WGS sequence"/>
</dbReference>
<comment type="caution">
    <text evidence="1">The sequence shown here is derived from an EMBL/GenBank/DDBJ whole genome shotgun (WGS) entry which is preliminary data.</text>
</comment>
<name>A0ABP1NBB4_XYLVO</name>
<sequence>MATLGYVQQEIVRCIKKFRFEELESSVMPIFPEISWNNVRCKLVKQHKNFTSVNAALLLKLFINELNLGIANLRNRLNALRLIDVSWHSSKRIWYGYTLMGPSSARYYISRQIENNMQDYFSAQNMNINVKVYTHNNITYVSLMEEKSGRKKKRNIFYLALFVGQKYFFSTLKHIPSDILNAIVTSLNSRTYKVKRFDLSGRNLESLSELYWRSKEKALDSKSVTKILEFKETSPERKLSGINFTQQKQRRAYAKECFGDDPPILEVLAVQGPSSPLYHEEMAEKLPDQTLHVKWKYHSKNIARCLSQVIERRILLTPVPEYISNLIIAGKNEFTLK</sequence>
<accession>A0ABP1NBB4</accession>
<dbReference type="PANTHER" id="PTHR46790:SF1">
    <property type="entry name" value="CENTROMERE PROTEIN N"/>
    <property type="match status" value="1"/>
</dbReference>
<evidence type="ECO:0000313" key="2">
    <source>
        <dbReference type="Proteomes" id="UP001642520"/>
    </source>
</evidence>
<gene>
    <name evidence="1" type="ORF">XYLVIOL_LOCUS3193</name>
</gene>
<protein>
    <recommendedName>
        <fullName evidence="3">LAGLIDADG homing endonuclease</fullName>
    </recommendedName>
</protein>
<dbReference type="InterPro" id="IPR052011">
    <property type="entry name" value="CENP-NAC/CAD_complex"/>
</dbReference>
<evidence type="ECO:0008006" key="3">
    <source>
        <dbReference type="Google" id="ProtNLM"/>
    </source>
</evidence>
<keyword evidence="2" id="KW-1185">Reference proteome</keyword>